<dbReference type="SUPFAM" id="SSF56019">
    <property type="entry name" value="The spindle assembly checkpoint protein mad2"/>
    <property type="match status" value="1"/>
</dbReference>
<dbReference type="GO" id="GO:0005506">
    <property type="term" value="F:iron ion binding"/>
    <property type="evidence" value="ECO:0007669"/>
    <property type="project" value="InterPro"/>
</dbReference>
<dbReference type="GO" id="GO:0002098">
    <property type="term" value="P:tRNA wobble uridine modification"/>
    <property type="evidence" value="ECO:0007669"/>
    <property type="project" value="TreeGrafter"/>
</dbReference>
<evidence type="ECO:0000256" key="2">
    <source>
        <dbReference type="ARBA" id="ARBA00001974"/>
    </source>
</evidence>
<organism evidence="9 10">
    <name type="scientific">Meloidogyne javanica</name>
    <name type="common">Root-knot nematode worm</name>
    <dbReference type="NCBI Taxonomy" id="6303"/>
    <lineage>
        <taxon>Eukaryota</taxon>
        <taxon>Metazoa</taxon>
        <taxon>Ecdysozoa</taxon>
        <taxon>Nematoda</taxon>
        <taxon>Chromadorea</taxon>
        <taxon>Rhabditida</taxon>
        <taxon>Tylenchina</taxon>
        <taxon>Tylenchomorpha</taxon>
        <taxon>Tylenchoidea</taxon>
        <taxon>Meloidogynidae</taxon>
        <taxon>Meloidogyninae</taxon>
        <taxon>Meloidogyne</taxon>
        <taxon>Meloidogyne incognita group</taxon>
    </lineage>
</organism>
<dbReference type="InterPro" id="IPR006620">
    <property type="entry name" value="Pro_4_hyd_alph"/>
</dbReference>
<dbReference type="GO" id="GO:0051213">
    <property type="term" value="F:dioxygenase activity"/>
    <property type="evidence" value="ECO:0007669"/>
    <property type="project" value="UniProtKB-KW"/>
</dbReference>
<dbReference type="InterPro" id="IPR049312">
    <property type="entry name" value="GIDA_C_N"/>
</dbReference>
<dbReference type="Gene3D" id="3.50.50.60">
    <property type="entry name" value="FAD/NAD(P)-binding domain"/>
    <property type="match status" value="3"/>
</dbReference>
<dbReference type="InterPro" id="IPR036188">
    <property type="entry name" value="FAD/NAD-bd_sf"/>
</dbReference>
<evidence type="ECO:0000313" key="9">
    <source>
        <dbReference type="Proteomes" id="UP000887561"/>
    </source>
</evidence>
<comment type="similarity">
    <text evidence="3">Belongs to the MnmG family.</text>
</comment>
<dbReference type="InterPro" id="IPR026904">
    <property type="entry name" value="MnmG_C"/>
</dbReference>
<evidence type="ECO:0000256" key="6">
    <source>
        <dbReference type="ARBA" id="ARBA00022964"/>
    </source>
</evidence>
<keyword evidence="5" id="KW-0274">FAD</keyword>
<keyword evidence="9" id="KW-1185">Reference proteome</keyword>
<dbReference type="SMART" id="SM01228">
    <property type="entry name" value="GIDA_assoc_3"/>
    <property type="match status" value="1"/>
</dbReference>
<dbReference type="GO" id="GO:0016705">
    <property type="term" value="F:oxidoreductase activity, acting on paired donors, with incorporation or reduction of molecular oxygen"/>
    <property type="evidence" value="ECO:0007669"/>
    <property type="project" value="InterPro"/>
</dbReference>
<dbReference type="PANTHER" id="PTHR11806:SF0">
    <property type="entry name" value="PROTEIN MTO1 HOMOLOG, MITOCHONDRIAL"/>
    <property type="match status" value="1"/>
</dbReference>
<name>A0A915N891_MELJA</name>
<dbReference type="GO" id="GO:0050660">
    <property type="term" value="F:flavin adenine dinucleotide binding"/>
    <property type="evidence" value="ECO:0007669"/>
    <property type="project" value="InterPro"/>
</dbReference>
<dbReference type="SMART" id="SM00702">
    <property type="entry name" value="P4Hc"/>
    <property type="match status" value="1"/>
</dbReference>
<dbReference type="PANTHER" id="PTHR11806">
    <property type="entry name" value="GLUCOSE INHIBITED DIVISION PROTEIN A"/>
    <property type="match status" value="1"/>
</dbReference>
<dbReference type="Pfam" id="PF01134">
    <property type="entry name" value="GIDA"/>
    <property type="match status" value="1"/>
</dbReference>
<proteinExistence type="inferred from homology"/>
<dbReference type="WBParaSite" id="scaffold9383_cov404.g13899">
    <property type="protein sequence ID" value="scaffold9383_cov404.g13899"/>
    <property type="gene ID" value="scaffold9383_cov404.g13899"/>
</dbReference>
<evidence type="ECO:0000256" key="5">
    <source>
        <dbReference type="ARBA" id="ARBA00022827"/>
    </source>
</evidence>
<dbReference type="Gene3D" id="3.30.900.10">
    <property type="entry name" value="HORMA domain"/>
    <property type="match status" value="1"/>
</dbReference>
<evidence type="ECO:0000256" key="4">
    <source>
        <dbReference type="ARBA" id="ARBA00022630"/>
    </source>
</evidence>
<dbReference type="GO" id="GO:0005829">
    <property type="term" value="C:cytosol"/>
    <property type="evidence" value="ECO:0007669"/>
    <property type="project" value="TreeGrafter"/>
</dbReference>
<accession>A0A915N891</accession>
<dbReference type="InterPro" id="IPR057589">
    <property type="entry name" value="GT_PLOD"/>
</dbReference>
<evidence type="ECO:0000256" key="3">
    <source>
        <dbReference type="ARBA" id="ARBA00007653"/>
    </source>
</evidence>
<dbReference type="Pfam" id="PF25342">
    <property type="entry name" value="GT_PLOD"/>
    <property type="match status" value="1"/>
</dbReference>
<keyword evidence="4" id="KW-0285">Flavoprotein</keyword>
<dbReference type="InterPro" id="IPR003511">
    <property type="entry name" value="HORMA_dom"/>
</dbReference>
<reference evidence="10" key="1">
    <citation type="submission" date="2022-11" db="UniProtKB">
        <authorList>
            <consortium name="WormBaseParasite"/>
        </authorList>
    </citation>
    <scope>IDENTIFICATION</scope>
</reference>
<feature type="domain" description="HORMA" evidence="8">
    <location>
        <begin position="23"/>
        <end position="220"/>
    </location>
</feature>
<evidence type="ECO:0000259" key="8">
    <source>
        <dbReference type="PROSITE" id="PS50815"/>
    </source>
</evidence>
<dbReference type="SUPFAM" id="SSF51905">
    <property type="entry name" value="FAD/NAD(P)-binding domain"/>
    <property type="match status" value="1"/>
</dbReference>
<keyword evidence="6" id="KW-0223">Dioxygenase</keyword>
<dbReference type="InterPro" id="IPR002218">
    <property type="entry name" value="MnmG-rel"/>
</dbReference>
<dbReference type="PROSITE" id="PS01281">
    <property type="entry name" value="GIDA_2"/>
    <property type="match status" value="1"/>
</dbReference>
<dbReference type="InterPro" id="IPR040131">
    <property type="entry name" value="MnmG_N"/>
</dbReference>
<dbReference type="PROSITE" id="PS50815">
    <property type="entry name" value="HORMA"/>
    <property type="match status" value="1"/>
</dbReference>
<dbReference type="Pfam" id="PF13932">
    <property type="entry name" value="SAM_GIDA_C"/>
    <property type="match status" value="1"/>
</dbReference>
<evidence type="ECO:0000256" key="7">
    <source>
        <dbReference type="ARBA" id="ARBA00023002"/>
    </source>
</evidence>
<evidence type="ECO:0000256" key="1">
    <source>
        <dbReference type="ARBA" id="ARBA00001961"/>
    </source>
</evidence>
<dbReference type="Pfam" id="PF21680">
    <property type="entry name" value="GIDA_C_1st"/>
    <property type="match status" value="1"/>
</dbReference>
<dbReference type="GO" id="GO:0031418">
    <property type="term" value="F:L-ascorbic acid binding"/>
    <property type="evidence" value="ECO:0007669"/>
    <property type="project" value="InterPro"/>
</dbReference>
<dbReference type="InterPro" id="IPR036570">
    <property type="entry name" value="HORMA_dom_sf"/>
</dbReference>
<dbReference type="SUPFAM" id="SSF53448">
    <property type="entry name" value="Nucleotide-diphospho-sugar transferases"/>
    <property type="match status" value="1"/>
</dbReference>
<dbReference type="Pfam" id="PF02301">
    <property type="entry name" value="HORMA"/>
    <property type="match status" value="1"/>
</dbReference>
<keyword evidence="7" id="KW-0560">Oxidoreductase</keyword>
<protein>
    <submittedName>
        <fullName evidence="10">Protein MTO1 homolog, mitochondrial</fullName>
    </submittedName>
</protein>
<sequence>MVQKKSNRNSWETAFPASQQLESDQLRFMARMSYIAIAHYLYRKIVPSGVYKRRRVSDTIIYCFDSSKRWGQKLSQMMQGLKEAIEKKYVESVLVVINEGEAASEVFIVRFSYGKEHLLSITNEDGHPIISSQYKDEKAFRTQTKHIIKKINTVTKKLSPLNAGVSPELKLTYFPGVPIDYQPPFFEAGNGTYNFVTKPTLYTYGYISSISTVIAFQLKSTYLDQAKINELEDTLYADAGIADKQFVDAKDVSGDCFSEDEESPIQQIAESPIQQIAESPIMQVEVPRGEVVFKHTFLEDPKSSKSMRSLLKSPEDMLAYDATEETDGLKRLQKSAHHFGHDLKIFGLGEEWKGGNMYSEGGAQKIRLLRENLLPYKDDNLIVLFTDAYDVLINSNSETILRTFFASFPETKILFGAESYCWPEQSLASKYPPIVFGERYLNSGMFIGYIKEILKMLEIAKEQNLPDNEDDQLFYTYLFLDENIRNDLKIGLDSLSIIFQNLNANNQKYNIEMVEEFRQQWEDFYASFSVINSVDVKEYIARTNSFIYAKKTKSEFLFIVDADSHLDPSALKNLIYKAMNNDRSIIAPLLLRPGTLFSNFWGAISTYGYYARSQDYVAIIQGIRKGIWNVPFIGSSFLISSKKFDLLEKSYNWNINVDSDIAFAKFCRDQGHFLYVDASEDPYFYGYLIDTDGFSQLDYLAQVNLELYDFPNNRQLWEKRYIHPEYFEKVRANGTIVEQECPDVYDFPFLSDRFCEELIQVMENYGQWSDGTNQDARLQGGYENVPTRDIHMIQVGLDKQWLKILDDYIAPIQEKVFIGFYKRPVQADMMFVVRYKPDEQPFLRPHHDASTYSIDMALNKRGIDYEGGGVRFLRHNCTVEADKVGWTMLFPGRLTHYHEGGHAGCEAAAAASRKGAKSLLITQSKATVGAMSCNPSFGGIGKGHLMREIDAMDGICARLCDDTGIHFHVLNRSHGPAVIGLRALIDRKLYKKAMQKNIYSPSIIITTGTFLKGELNWGGKSVPGGRMGEGPSSGLAETFARLGFKTGRLSTGTPPRLLSSTINYDKFTKQATDEEPIPFSFLNSKVGIPKELQLASYVGYTNDNLVKIVRENIDEKHSLISALNEGIKGPRYCPSLEAKCLRFPELKHRIFLEPEGLDSDLVYPQGCALGFDLDVQVKIMRTVEGLENVEVTQPGYSVRYNFVHPQQLFPTLETQKVCGLFLAGQINGTTGYEEAAAQGLIAGTNAAERAEASKKGDETVYNPLKVSRTEAYIGVMIDDLTNFGVTEAYRIFTSRSENRPDNADLRLTEKAYKKGLVSEHRWSHFKQMCSRLEVLDERLDSIRFTSDGWNAKIEGLNTPGKTGLIYSAKKLLVKHPELRLEKLATVWPSLFNEFIGERLLLERIINKQRYLHLNKELRVRIEKLEKEMNTEIPTNLNYLENDEIKAEVRERLNEVKPKTLAAAARYSSLHFITLCKEYFKQQQ</sequence>
<dbReference type="InterPro" id="IPR044920">
    <property type="entry name" value="MnmG_C_subdom_sf"/>
</dbReference>
<dbReference type="GO" id="GO:0030488">
    <property type="term" value="P:tRNA methylation"/>
    <property type="evidence" value="ECO:0007669"/>
    <property type="project" value="TreeGrafter"/>
</dbReference>
<evidence type="ECO:0000313" key="10">
    <source>
        <dbReference type="WBParaSite" id="scaffold9383_cov404.g13899"/>
    </source>
</evidence>
<dbReference type="Proteomes" id="UP000887561">
    <property type="component" value="Unplaced"/>
</dbReference>
<comment type="cofactor">
    <cofactor evidence="1">
        <name>L-ascorbate</name>
        <dbReference type="ChEBI" id="CHEBI:38290"/>
    </cofactor>
</comment>
<dbReference type="Gene3D" id="1.10.150.570">
    <property type="entry name" value="GidA associated domain, C-terminal subdomain"/>
    <property type="match status" value="1"/>
</dbReference>
<dbReference type="InterPro" id="IPR020595">
    <property type="entry name" value="MnmG-rel_CS"/>
</dbReference>
<comment type="cofactor">
    <cofactor evidence="2">
        <name>FAD</name>
        <dbReference type="ChEBI" id="CHEBI:57692"/>
    </cofactor>
</comment>
<dbReference type="InterPro" id="IPR029044">
    <property type="entry name" value="Nucleotide-diphossugar_trans"/>
</dbReference>
<dbReference type="InterPro" id="IPR047001">
    <property type="entry name" value="MnmG_C_subdom"/>
</dbReference>